<dbReference type="PANTHER" id="PTHR10146">
    <property type="entry name" value="PROLINE SYNTHETASE CO-TRANSCRIBED BACTERIAL HOMOLOG PROTEIN"/>
    <property type="match status" value="1"/>
</dbReference>
<evidence type="ECO:0000313" key="7">
    <source>
        <dbReference type="EMBL" id="MDV7263058.1"/>
    </source>
</evidence>
<comment type="function">
    <text evidence="2">Pyridoxal 5'-phosphate (PLP)-binding protein, which is involved in PLP homeostasis.</text>
</comment>
<organism evidence="7 8">
    <name type="scientific">Rhodococcus oxybenzonivorans</name>
    <dbReference type="NCBI Taxonomy" id="1990687"/>
    <lineage>
        <taxon>Bacteria</taxon>
        <taxon>Bacillati</taxon>
        <taxon>Actinomycetota</taxon>
        <taxon>Actinomycetes</taxon>
        <taxon>Mycobacteriales</taxon>
        <taxon>Nocardiaceae</taxon>
        <taxon>Rhodococcus</taxon>
    </lineage>
</organism>
<dbReference type="InterPro" id="IPR011078">
    <property type="entry name" value="PyrdxlP_homeostasis"/>
</dbReference>
<dbReference type="HAMAP" id="MF_02087">
    <property type="entry name" value="PLP_homeostasis"/>
    <property type="match status" value="1"/>
</dbReference>
<dbReference type="InterPro" id="IPR001608">
    <property type="entry name" value="Ala_racemase_N"/>
</dbReference>
<evidence type="ECO:0000313" key="8">
    <source>
        <dbReference type="Proteomes" id="UP001185863"/>
    </source>
</evidence>
<dbReference type="Proteomes" id="UP001185863">
    <property type="component" value="Unassembled WGS sequence"/>
</dbReference>
<dbReference type="CDD" id="cd00635">
    <property type="entry name" value="PLPDE_III_YBL036c_like"/>
    <property type="match status" value="1"/>
</dbReference>
<dbReference type="EMBL" id="JAWLUP010000001">
    <property type="protein sequence ID" value="MDV7263058.1"/>
    <property type="molecule type" value="Genomic_DNA"/>
</dbReference>
<dbReference type="InterPro" id="IPR029066">
    <property type="entry name" value="PLP-binding_barrel"/>
</dbReference>
<evidence type="ECO:0000256" key="4">
    <source>
        <dbReference type="RuleBase" id="RU004514"/>
    </source>
</evidence>
<dbReference type="Pfam" id="PF01168">
    <property type="entry name" value="Ala_racemase_N"/>
    <property type="match status" value="1"/>
</dbReference>
<evidence type="ECO:0000256" key="2">
    <source>
        <dbReference type="HAMAP-Rule" id="MF_02087"/>
    </source>
</evidence>
<dbReference type="Gene3D" id="3.20.20.10">
    <property type="entry name" value="Alanine racemase"/>
    <property type="match status" value="1"/>
</dbReference>
<dbReference type="PIRSF" id="PIRSF004848">
    <property type="entry name" value="YBL036c_PLPDEIII"/>
    <property type="match status" value="1"/>
</dbReference>
<keyword evidence="1 2" id="KW-0663">Pyridoxal phosphate</keyword>
<feature type="domain" description="Alanine racemase N-terminal" evidence="6">
    <location>
        <begin position="83"/>
        <end position="274"/>
    </location>
</feature>
<protein>
    <recommendedName>
        <fullName evidence="2">Pyridoxal phosphate homeostasis protein</fullName>
        <shortName evidence="2">PLP homeostasis protein</shortName>
    </recommendedName>
</protein>
<comment type="similarity">
    <text evidence="2 4">Belongs to the pyridoxal phosphate-binding protein YggS/PROSC family.</text>
</comment>
<feature type="region of interest" description="Disordered" evidence="5">
    <location>
        <begin position="1"/>
        <end position="37"/>
    </location>
</feature>
<dbReference type="GO" id="GO:0030170">
    <property type="term" value="F:pyridoxal phosphate binding"/>
    <property type="evidence" value="ECO:0007669"/>
    <property type="project" value="UniProtKB-UniRule"/>
</dbReference>
<reference evidence="7" key="1">
    <citation type="submission" date="2023-10" db="EMBL/GenBank/DDBJ databases">
        <title>Development of a sustainable strategy for remediation of hydrocarbon-contaminated territories based on the waste exchange concept.</title>
        <authorList>
            <person name="Krivoruchko A."/>
        </authorList>
    </citation>
    <scope>NUCLEOTIDE SEQUENCE</scope>
    <source>
        <strain evidence="7">IEGM 68</strain>
    </source>
</reference>
<proteinExistence type="inferred from homology"/>
<dbReference type="PROSITE" id="PS01211">
    <property type="entry name" value="UPF0001"/>
    <property type="match status" value="1"/>
</dbReference>
<evidence type="ECO:0000256" key="3">
    <source>
        <dbReference type="PIRSR" id="PIRSR004848-1"/>
    </source>
</evidence>
<dbReference type="SUPFAM" id="SSF51419">
    <property type="entry name" value="PLP-binding barrel"/>
    <property type="match status" value="1"/>
</dbReference>
<gene>
    <name evidence="7" type="ORF">R4315_00605</name>
</gene>
<comment type="cofactor">
    <cofactor evidence="3">
        <name>pyridoxal 5'-phosphate</name>
        <dbReference type="ChEBI" id="CHEBI:597326"/>
    </cofactor>
</comment>
<evidence type="ECO:0000256" key="5">
    <source>
        <dbReference type="SAM" id="MobiDB-lite"/>
    </source>
</evidence>
<dbReference type="RefSeq" id="WP_317746180.1">
    <property type="nucleotide sequence ID" value="NZ_JAWLUP010000001.1"/>
</dbReference>
<evidence type="ECO:0000259" key="6">
    <source>
        <dbReference type="Pfam" id="PF01168"/>
    </source>
</evidence>
<dbReference type="AlphaFoldDB" id="A0AAE4UVG0"/>
<sequence length="278" mass="29646">MDRVPEVSGAGDRVPEASGAGDRVPEASGAGDRVPEASDRVAQISGALGAVRERLDAACRAAGREPSEVTLLPVTKFFPESDARILYELGCREFGESREQEATAKIGEFRARVPDPAVRWHMIGHLQRNKARAIAQWAYAIHSVDSERLVGALGKAATAAVEAGERTEPLRVLLQVSLDGDPQRGGAVVGDLENLAAQVRSAPHLEFRGLMAVPPIEADPDAAFEELHNIHARLCLEHPDATELSAGMTNDLEHAVRHGSTCVRVGTALLGARPITSK</sequence>
<comment type="caution">
    <text evidence="7">The sequence shown here is derived from an EMBL/GenBank/DDBJ whole genome shotgun (WGS) entry which is preliminary data.</text>
</comment>
<dbReference type="PANTHER" id="PTHR10146:SF14">
    <property type="entry name" value="PYRIDOXAL PHOSPHATE HOMEOSTASIS PROTEIN"/>
    <property type="match status" value="1"/>
</dbReference>
<accession>A0AAE4UVG0</accession>
<feature type="modified residue" description="N6-(pyridoxal phosphate)lysine" evidence="2 3">
    <location>
        <position position="76"/>
    </location>
</feature>
<evidence type="ECO:0000256" key="1">
    <source>
        <dbReference type="ARBA" id="ARBA00022898"/>
    </source>
</evidence>
<dbReference type="NCBIfam" id="TIGR00044">
    <property type="entry name" value="YggS family pyridoxal phosphate-dependent enzyme"/>
    <property type="match status" value="1"/>
</dbReference>
<name>A0AAE4UVG0_9NOCA</name>